<reference evidence="2" key="1">
    <citation type="submission" date="2022-11" db="UniProtKB">
        <authorList>
            <consortium name="WormBaseParasite"/>
        </authorList>
    </citation>
    <scope>IDENTIFICATION</scope>
</reference>
<name>A0A915LB51_ROMCU</name>
<protein>
    <submittedName>
        <fullName evidence="2">Uncharacterized protein</fullName>
    </submittedName>
</protein>
<dbReference type="Proteomes" id="UP000887565">
    <property type="component" value="Unplaced"/>
</dbReference>
<organism evidence="1 2">
    <name type="scientific">Romanomermis culicivorax</name>
    <name type="common">Nematode worm</name>
    <dbReference type="NCBI Taxonomy" id="13658"/>
    <lineage>
        <taxon>Eukaryota</taxon>
        <taxon>Metazoa</taxon>
        <taxon>Ecdysozoa</taxon>
        <taxon>Nematoda</taxon>
        <taxon>Enoplea</taxon>
        <taxon>Dorylaimia</taxon>
        <taxon>Mermithida</taxon>
        <taxon>Mermithoidea</taxon>
        <taxon>Mermithidae</taxon>
        <taxon>Romanomermis</taxon>
    </lineage>
</organism>
<dbReference type="WBParaSite" id="nRc.2.0.1.t48319-RA">
    <property type="protein sequence ID" value="nRc.2.0.1.t48319-RA"/>
    <property type="gene ID" value="nRc.2.0.1.g48319"/>
</dbReference>
<evidence type="ECO:0000313" key="2">
    <source>
        <dbReference type="WBParaSite" id="nRc.2.0.1.t48319-RA"/>
    </source>
</evidence>
<dbReference type="AlphaFoldDB" id="A0A915LB51"/>
<proteinExistence type="predicted"/>
<sequence>MRVLCAQSATTSTHSLPPTTPFRLSCSCLCVGVDLLCLFSSPRPSRFVTAFNEVEI</sequence>
<keyword evidence="1" id="KW-1185">Reference proteome</keyword>
<evidence type="ECO:0000313" key="1">
    <source>
        <dbReference type="Proteomes" id="UP000887565"/>
    </source>
</evidence>
<accession>A0A915LB51</accession>